<evidence type="ECO:0000313" key="1">
    <source>
        <dbReference type="EMBL" id="KKK81566.1"/>
    </source>
</evidence>
<reference evidence="1" key="1">
    <citation type="journal article" date="2015" name="Nature">
        <title>Complex archaea that bridge the gap between prokaryotes and eukaryotes.</title>
        <authorList>
            <person name="Spang A."/>
            <person name="Saw J.H."/>
            <person name="Jorgensen S.L."/>
            <person name="Zaremba-Niedzwiedzka K."/>
            <person name="Martijn J."/>
            <person name="Lind A.E."/>
            <person name="van Eijk R."/>
            <person name="Schleper C."/>
            <person name="Guy L."/>
            <person name="Ettema T.J."/>
        </authorList>
    </citation>
    <scope>NUCLEOTIDE SEQUENCE</scope>
</reference>
<sequence>MTKRKGSSAVQALVVHEHIDRMLRGGLTQAEISRALIMSQNNVSYHMNGNCKCKASRYVYVPESWFRCRKCDGGWQASNGCEHSWYLDVSR</sequence>
<comment type="caution">
    <text evidence="1">The sequence shown here is derived from an EMBL/GenBank/DDBJ whole genome shotgun (WGS) entry which is preliminary data.</text>
</comment>
<dbReference type="AlphaFoldDB" id="A0A0F9BAW9"/>
<organism evidence="1">
    <name type="scientific">marine sediment metagenome</name>
    <dbReference type="NCBI Taxonomy" id="412755"/>
    <lineage>
        <taxon>unclassified sequences</taxon>
        <taxon>metagenomes</taxon>
        <taxon>ecological metagenomes</taxon>
    </lineage>
</organism>
<name>A0A0F9BAW9_9ZZZZ</name>
<protein>
    <submittedName>
        <fullName evidence="1">Uncharacterized protein</fullName>
    </submittedName>
</protein>
<accession>A0A0F9BAW9</accession>
<proteinExistence type="predicted"/>
<dbReference type="EMBL" id="LAZR01053065">
    <property type="protein sequence ID" value="KKK81566.1"/>
    <property type="molecule type" value="Genomic_DNA"/>
</dbReference>
<gene>
    <name evidence="1" type="ORF">LCGC14_2812170</name>
</gene>